<accession>A0A1E3NFS3</accession>
<name>A0A1E3NFS3_9ASCO</name>
<dbReference type="AlphaFoldDB" id="A0A1E3NFS3"/>
<gene>
    <name evidence="9" type="ORF">PICMEDRAFT_18327</name>
</gene>
<feature type="binding site" evidence="6">
    <location>
        <position position="289"/>
    </location>
    <ligand>
        <name>FAD</name>
        <dbReference type="ChEBI" id="CHEBI:57692"/>
    </ligand>
</feature>
<keyword evidence="10" id="KW-1185">Reference proteome</keyword>
<dbReference type="InterPro" id="IPR001834">
    <property type="entry name" value="CBR-like"/>
</dbReference>
<dbReference type="SUPFAM" id="SSF63380">
    <property type="entry name" value="Riboflavin synthase domain-like"/>
    <property type="match status" value="1"/>
</dbReference>
<evidence type="ECO:0000256" key="2">
    <source>
        <dbReference type="ARBA" id="ARBA00006105"/>
    </source>
</evidence>
<dbReference type="InterPro" id="IPR017938">
    <property type="entry name" value="Riboflavin_synthase-like_b-brl"/>
</dbReference>
<feature type="coiled-coil region" evidence="7">
    <location>
        <begin position="447"/>
        <end position="474"/>
    </location>
</feature>
<evidence type="ECO:0000256" key="7">
    <source>
        <dbReference type="SAM" id="Coils"/>
    </source>
</evidence>
<reference evidence="9 10" key="1">
    <citation type="journal article" date="2016" name="Proc. Natl. Acad. Sci. U.S.A.">
        <title>Comparative genomics of biotechnologically important yeasts.</title>
        <authorList>
            <person name="Riley R."/>
            <person name="Haridas S."/>
            <person name="Wolfe K.H."/>
            <person name="Lopes M.R."/>
            <person name="Hittinger C.T."/>
            <person name="Goeker M."/>
            <person name="Salamov A.A."/>
            <person name="Wisecaver J.H."/>
            <person name="Long T.M."/>
            <person name="Calvey C.H."/>
            <person name="Aerts A.L."/>
            <person name="Barry K.W."/>
            <person name="Choi C."/>
            <person name="Clum A."/>
            <person name="Coughlan A.Y."/>
            <person name="Deshpande S."/>
            <person name="Douglass A.P."/>
            <person name="Hanson S.J."/>
            <person name="Klenk H.-P."/>
            <person name="LaButti K.M."/>
            <person name="Lapidus A."/>
            <person name="Lindquist E.A."/>
            <person name="Lipzen A.M."/>
            <person name="Meier-Kolthoff J.P."/>
            <person name="Ohm R.A."/>
            <person name="Otillar R.P."/>
            <person name="Pangilinan J.L."/>
            <person name="Peng Y."/>
            <person name="Rokas A."/>
            <person name="Rosa C.A."/>
            <person name="Scheuner C."/>
            <person name="Sibirny A.A."/>
            <person name="Slot J.C."/>
            <person name="Stielow J.B."/>
            <person name="Sun H."/>
            <person name="Kurtzman C.P."/>
            <person name="Blackwell M."/>
            <person name="Grigoriev I.V."/>
            <person name="Jeffries T.W."/>
        </authorList>
    </citation>
    <scope>NUCLEOTIDE SEQUENCE [LARGE SCALE GENOMIC DNA]</scope>
    <source>
        <strain evidence="9 10">NRRL Y-2026</strain>
    </source>
</reference>
<dbReference type="GO" id="GO:0005739">
    <property type="term" value="C:mitochondrion"/>
    <property type="evidence" value="ECO:0007669"/>
    <property type="project" value="TreeGrafter"/>
</dbReference>
<evidence type="ECO:0000256" key="4">
    <source>
        <dbReference type="ARBA" id="ARBA00022827"/>
    </source>
</evidence>
<dbReference type="GeneID" id="30178641"/>
<dbReference type="STRING" id="763406.A0A1E3NFS3"/>
<dbReference type="SUPFAM" id="SSF52343">
    <property type="entry name" value="Ferredoxin reductase-like, C-terminal NADP-linked domain"/>
    <property type="match status" value="1"/>
</dbReference>
<evidence type="ECO:0000313" key="9">
    <source>
        <dbReference type="EMBL" id="ODQ44418.1"/>
    </source>
</evidence>
<comment type="cofactor">
    <cofactor evidence="1 6">
        <name>FAD</name>
        <dbReference type="ChEBI" id="CHEBI:57692"/>
    </cofactor>
</comment>
<dbReference type="RefSeq" id="XP_019015531.1">
    <property type="nucleotide sequence ID" value="XM_019161954.1"/>
</dbReference>
<organism evidence="9 10">
    <name type="scientific">Pichia membranifaciens NRRL Y-2026</name>
    <dbReference type="NCBI Taxonomy" id="763406"/>
    <lineage>
        <taxon>Eukaryota</taxon>
        <taxon>Fungi</taxon>
        <taxon>Dikarya</taxon>
        <taxon>Ascomycota</taxon>
        <taxon>Saccharomycotina</taxon>
        <taxon>Pichiomycetes</taxon>
        <taxon>Pichiales</taxon>
        <taxon>Pichiaceae</taxon>
        <taxon>Pichia</taxon>
    </lineage>
</organism>
<dbReference type="Proteomes" id="UP000094455">
    <property type="component" value="Unassembled WGS sequence"/>
</dbReference>
<evidence type="ECO:0000256" key="3">
    <source>
        <dbReference type="ARBA" id="ARBA00022630"/>
    </source>
</evidence>
<dbReference type="EMBL" id="KV454007">
    <property type="protein sequence ID" value="ODQ44418.1"/>
    <property type="molecule type" value="Genomic_DNA"/>
</dbReference>
<evidence type="ECO:0000256" key="6">
    <source>
        <dbReference type="PIRSR" id="PIRSR601834-1"/>
    </source>
</evidence>
<protein>
    <recommendedName>
        <fullName evidence="11">FAD-binding FR-type domain-containing protein</fullName>
    </recommendedName>
</protein>
<feature type="compositionally biased region" description="Polar residues" evidence="8">
    <location>
        <begin position="42"/>
        <end position="62"/>
    </location>
</feature>
<keyword evidence="5" id="KW-0560">Oxidoreductase</keyword>
<keyword evidence="4 6" id="KW-0274">FAD</keyword>
<comment type="similarity">
    <text evidence="2">Belongs to the flavoprotein pyridine nucleotide cytochrome reductase family.</text>
</comment>
<evidence type="ECO:0000256" key="1">
    <source>
        <dbReference type="ARBA" id="ARBA00001974"/>
    </source>
</evidence>
<evidence type="ECO:0000256" key="5">
    <source>
        <dbReference type="ARBA" id="ARBA00023002"/>
    </source>
</evidence>
<evidence type="ECO:0000256" key="8">
    <source>
        <dbReference type="SAM" id="MobiDB-lite"/>
    </source>
</evidence>
<dbReference type="GO" id="GO:0016491">
    <property type="term" value="F:oxidoreductase activity"/>
    <property type="evidence" value="ECO:0007669"/>
    <property type="project" value="UniProtKB-KW"/>
</dbReference>
<evidence type="ECO:0000313" key="10">
    <source>
        <dbReference type="Proteomes" id="UP000094455"/>
    </source>
</evidence>
<dbReference type="OrthoDB" id="432685at2759"/>
<feature type="compositionally biased region" description="Basic and acidic residues" evidence="8">
    <location>
        <begin position="31"/>
        <end position="41"/>
    </location>
</feature>
<evidence type="ECO:0008006" key="11">
    <source>
        <dbReference type="Google" id="ProtNLM"/>
    </source>
</evidence>
<proteinExistence type="inferred from homology"/>
<dbReference type="PANTHER" id="PTHR19370">
    <property type="entry name" value="NADH-CYTOCHROME B5 REDUCTASE"/>
    <property type="match status" value="1"/>
</dbReference>
<keyword evidence="3 6" id="KW-0285">Flavoprotein</keyword>
<keyword evidence="7" id="KW-0175">Coiled coil</keyword>
<sequence>MQNLKLFLRPQLVAPHLRGSPLNFPKALRYKSSDSDSETKNSNESNKAGPSENNITDNNLPINRTEGAHDLTEKFNPDLSSKVTKPSSALPAMDPSLRTLMAKTKVEYNPVTNSQQQSYEFKAPKTPKQLYKEKMAEKARPKSKLRKLLPSLIICGGLCWGIFTYKYMTKDSNPNVDTDSALLREDKFLPYLISFKHKINDDHYLIELTRKNRAEKLIHNEQLFNGDRLWSVEIMQPDINIVRNYTPLPMYVAGIDPNTKEPHLRLVKELAEEGKFILIVKRYNEGEFSRWLTGRNLLEEINVRGPIVEYKMPYHPLNRYDERPQMSNTLSSIKPDPIWPENVPKPENYVFYGAGTGILPLFQLIYSPNPPRGFTDVFYSLRDESELLPQIKTLNFFAEKCGRVKFHYLISNDKKPNHLTAEKVSSPTLPNFTGGWDLRMSEEVYKQKLLREKKAEVEKQMERASNSLKSLTGNATLVSKDAVIVTSDSNSSSSASSTYIQPTNSRIKPESAYQQWVFFKRAKGDSTTPPPSFAFVCGPESYISDVSGKPDLNNLEKKDNGPIGGLLMEKGWNLNNIKRLQ</sequence>
<dbReference type="Gene3D" id="3.40.50.80">
    <property type="entry name" value="Nucleotide-binding domain of ferredoxin-NADP reductase (FNR) module"/>
    <property type="match status" value="1"/>
</dbReference>
<dbReference type="InterPro" id="IPR039261">
    <property type="entry name" value="FNR_nucleotide-bd"/>
</dbReference>
<dbReference type="PANTHER" id="PTHR19370:SF189">
    <property type="entry name" value="CYTOCHROME C MITOCHONDRIAL IMPORT FACTOR CYC2"/>
    <property type="match status" value="1"/>
</dbReference>
<feature type="binding site" evidence="6">
    <location>
        <position position="281"/>
    </location>
    <ligand>
        <name>FAD</name>
        <dbReference type="ChEBI" id="CHEBI:57692"/>
    </ligand>
</feature>
<dbReference type="Gene3D" id="2.40.30.10">
    <property type="entry name" value="Translation factors"/>
    <property type="match status" value="1"/>
</dbReference>
<feature type="region of interest" description="Disordered" evidence="8">
    <location>
        <begin position="28"/>
        <end position="64"/>
    </location>
</feature>
<feature type="binding site" evidence="6">
    <location>
        <position position="279"/>
    </location>
    <ligand>
        <name>FAD</name>
        <dbReference type="ChEBI" id="CHEBI:57692"/>
    </ligand>
</feature>